<keyword evidence="2" id="KW-0677">Repeat</keyword>
<organism evidence="4 5">
    <name type="scientific">Clytia hemisphaerica</name>
    <dbReference type="NCBI Taxonomy" id="252671"/>
    <lineage>
        <taxon>Eukaryota</taxon>
        <taxon>Metazoa</taxon>
        <taxon>Cnidaria</taxon>
        <taxon>Hydrozoa</taxon>
        <taxon>Hydroidolina</taxon>
        <taxon>Leptothecata</taxon>
        <taxon>Obeliida</taxon>
        <taxon>Clytiidae</taxon>
        <taxon>Clytia</taxon>
    </lineage>
</organism>
<name>A0A7M5V4V2_9CNID</name>
<dbReference type="Gene3D" id="3.40.50.300">
    <property type="entry name" value="P-loop containing nucleotide triphosphate hydrolases"/>
    <property type="match status" value="1"/>
</dbReference>
<evidence type="ECO:0000256" key="2">
    <source>
        <dbReference type="ARBA" id="ARBA00022737"/>
    </source>
</evidence>
<dbReference type="PANTHER" id="PTHR24106">
    <property type="entry name" value="NACHT, LRR AND CARD DOMAINS-CONTAINING"/>
    <property type="match status" value="1"/>
</dbReference>
<sequence>KTTLNQKQEMGSCCLQEVLDYVIEEIGEEDKQLLLSSLNITKSKTLENLEEVINNVTWPRLSYELERLGRVDIVKHITKRTLITSDILIASSKLRSQCAEDIISSLVNEPLIGDRSQVHYQYNENLYTDLAVLKATEVDRETNNSDREALMEQRLLQKESIVMKDLFQSDDEVVFVRAVGGMGKTTMLEMYTHKLAKRELNIDFPVEFVFFFSCREINLVYKDIESVEELFRFKYPNIFKRLTLTDLEPIADRILIIIDGLDELQGVYECSKKTHKRSTCTPFKLVFDLINPKGHVLKGHKSIASGRPKACDFLKRKFIELKELEMKVIKIKTVEVCGFKDEDVEKYIERFFNGDVAKVKRVKDAICYSNNLKVMATVPVFTWVICNVYGEDLITKPLNTCTELYMYACLVFLRKHLQGVSSKTYRTLAEMLDDVNFMECVYSLMTLSVKTYMKNIVLFTEKDIRKLNCPIHLEQSGLIVKYERGETKQAVYQYKHLALQEFMTGLFLCVTRGITPYMTNRELTACAPVIFGIHRLKKENDFFNDFFMRLTHLHASKSKIFTRIILQPYRNWKFENYILNNSLEIPNCMLNTDSDYLVIDPFMPECQEFLTLFHEAKLKLDCPYSMAKVANCILYTVDLRNAIFFIKHLNLKLKTPTFLIGSDSLIINMERPECRQFIKILRESKVTLESPYSTVRFRNDLELNGHEVEFLFSRLHFKLNIPLSMIESESLIIIDMKNPE</sequence>
<dbReference type="PROSITE" id="PS50837">
    <property type="entry name" value="NACHT"/>
    <property type="match status" value="1"/>
</dbReference>
<dbReference type="Proteomes" id="UP000594262">
    <property type="component" value="Unplaced"/>
</dbReference>
<accession>A0A7M5V4V2</accession>
<feature type="domain" description="NACHT" evidence="3">
    <location>
        <begin position="172"/>
        <end position="264"/>
    </location>
</feature>
<protein>
    <recommendedName>
        <fullName evidence="3">NACHT domain-containing protein</fullName>
    </recommendedName>
</protein>
<dbReference type="AlphaFoldDB" id="A0A7M5V4V2"/>
<evidence type="ECO:0000256" key="1">
    <source>
        <dbReference type="ARBA" id="ARBA00022614"/>
    </source>
</evidence>
<dbReference type="OrthoDB" id="5978382at2759"/>
<evidence type="ECO:0000259" key="3">
    <source>
        <dbReference type="PROSITE" id="PS50837"/>
    </source>
</evidence>
<reference evidence="4" key="1">
    <citation type="submission" date="2021-01" db="UniProtKB">
        <authorList>
            <consortium name="EnsemblMetazoa"/>
        </authorList>
    </citation>
    <scope>IDENTIFICATION</scope>
</reference>
<dbReference type="InterPro" id="IPR027417">
    <property type="entry name" value="P-loop_NTPase"/>
</dbReference>
<keyword evidence="5" id="KW-1185">Reference proteome</keyword>
<evidence type="ECO:0000313" key="4">
    <source>
        <dbReference type="EnsemblMetazoa" id="CLYHEMP011391.1"/>
    </source>
</evidence>
<dbReference type="InterPro" id="IPR007111">
    <property type="entry name" value="NACHT_NTPase"/>
</dbReference>
<dbReference type="InterPro" id="IPR051261">
    <property type="entry name" value="NLR"/>
</dbReference>
<proteinExistence type="predicted"/>
<keyword evidence="1" id="KW-0433">Leucine-rich repeat</keyword>
<evidence type="ECO:0000313" key="5">
    <source>
        <dbReference type="Proteomes" id="UP000594262"/>
    </source>
</evidence>
<dbReference type="Pfam" id="PF05729">
    <property type="entry name" value="NACHT"/>
    <property type="match status" value="1"/>
</dbReference>
<dbReference type="EnsemblMetazoa" id="CLYHEMT011391.1">
    <property type="protein sequence ID" value="CLYHEMP011391.1"/>
    <property type="gene ID" value="CLYHEMG011391"/>
</dbReference>